<sequence length="184" mass="20226">MSGEVTKCAWPPCKTKAVHVGYCGAHYAQKRRGEELRPVRGSALYHQAKLNEKGEKECSKCGYWLPLSEFYARKDGSGKPLGRAHCNRCNILRRMSMTALDYDEILALQGGGCAICGVTEQASGRQLAVDHDHSCCPRGGSCGYCVRGIICDSCNVMLGRARDSIPTLMAAVSYLERSQELRFN</sequence>
<dbReference type="InterPro" id="IPR004211">
    <property type="entry name" value="Endonuclease_7"/>
</dbReference>
<evidence type="ECO:0000313" key="1">
    <source>
        <dbReference type="EMBL" id="GAA0967282.1"/>
    </source>
</evidence>
<dbReference type="EMBL" id="BAAAHH010000049">
    <property type="protein sequence ID" value="GAA0967282.1"/>
    <property type="molecule type" value="Genomic_DNA"/>
</dbReference>
<keyword evidence="2" id="KW-1185">Reference proteome</keyword>
<dbReference type="InterPro" id="IPR044925">
    <property type="entry name" value="His-Me_finger_sf"/>
</dbReference>
<comment type="caution">
    <text evidence="1">The sequence shown here is derived from an EMBL/GenBank/DDBJ whole genome shotgun (WGS) entry which is preliminary data.</text>
</comment>
<proteinExistence type="predicted"/>
<gene>
    <name evidence="1" type="ORF">GCM10009550_70930</name>
</gene>
<evidence type="ECO:0008006" key="3">
    <source>
        <dbReference type="Google" id="ProtNLM"/>
    </source>
</evidence>
<dbReference type="Proteomes" id="UP001500665">
    <property type="component" value="Unassembled WGS sequence"/>
</dbReference>
<organism evidence="1 2">
    <name type="scientific">Actinocorallia libanotica</name>
    <dbReference type="NCBI Taxonomy" id="46162"/>
    <lineage>
        <taxon>Bacteria</taxon>
        <taxon>Bacillati</taxon>
        <taxon>Actinomycetota</taxon>
        <taxon>Actinomycetes</taxon>
        <taxon>Streptosporangiales</taxon>
        <taxon>Thermomonosporaceae</taxon>
        <taxon>Actinocorallia</taxon>
    </lineage>
</organism>
<dbReference type="Gene3D" id="3.40.1800.10">
    <property type="entry name" value="His-Me finger endonucleases"/>
    <property type="match status" value="1"/>
</dbReference>
<accession>A0ABN1RXP0</accession>
<reference evidence="1 2" key="1">
    <citation type="journal article" date="2019" name="Int. J. Syst. Evol. Microbiol.">
        <title>The Global Catalogue of Microorganisms (GCM) 10K type strain sequencing project: providing services to taxonomists for standard genome sequencing and annotation.</title>
        <authorList>
            <consortium name="The Broad Institute Genomics Platform"/>
            <consortium name="The Broad Institute Genome Sequencing Center for Infectious Disease"/>
            <person name="Wu L."/>
            <person name="Ma J."/>
        </authorList>
    </citation>
    <scope>NUCLEOTIDE SEQUENCE [LARGE SCALE GENOMIC DNA]</scope>
    <source>
        <strain evidence="1 2">JCM 10696</strain>
    </source>
</reference>
<name>A0ABN1RXP0_9ACTN</name>
<dbReference type="SUPFAM" id="SSF54060">
    <property type="entry name" value="His-Me finger endonucleases"/>
    <property type="match status" value="1"/>
</dbReference>
<protein>
    <recommendedName>
        <fullName evidence="3">Recombination endonuclease VII</fullName>
    </recommendedName>
</protein>
<dbReference type="Pfam" id="PF02945">
    <property type="entry name" value="Endonuclease_7"/>
    <property type="match status" value="1"/>
</dbReference>
<dbReference type="InterPro" id="IPR038563">
    <property type="entry name" value="Endonuclease_7_sf"/>
</dbReference>
<evidence type="ECO:0000313" key="2">
    <source>
        <dbReference type="Proteomes" id="UP001500665"/>
    </source>
</evidence>